<evidence type="ECO:0000256" key="1">
    <source>
        <dbReference type="ARBA" id="ARBA00005502"/>
    </source>
</evidence>
<keyword evidence="2" id="KW-0560">Oxidoreductase</keyword>
<dbReference type="SUPFAM" id="SSF51412">
    <property type="entry name" value="Inosine monophosphate dehydrogenase (IMPDH)"/>
    <property type="match status" value="1"/>
</dbReference>
<dbReference type="AlphaFoldDB" id="A0A7C5KAZ6"/>
<name>A0A7C5KAZ6_9BACT</name>
<dbReference type="NCBIfam" id="TIGR01304">
    <property type="entry name" value="IMP_DH_rel_2"/>
    <property type="match status" value="1"/>
</dbReference>
<dbReference type="PANTHER" id="PTHR11911:SF85">
    <property type="entry name" value="INOSINE-5'-MONOPHOSPHATE DEHYDROGENASE"/>
    <property type="match status" value="1"/>
</dbReference>
<dbReference type="GO" id="GO:0006183">
    <property type="term" value="P:GTP biosynthetic process"/>
    <property type="evidence" value="ECO:0007669"/>
    <property type="project" value="TreeGrafter"/>
</dbReference>
<sequence length="385" mass="40742">MEEISKFKITRRGYGLDEIALRPTERTIDPEDVDISVKIGCYEFDIPVIASAMDSVVNPHIAVELSKYGALGVINLQGIQTRYDDPVPILEEIVAASTDDFVTVMQRLYEEPIKPELIVKRIQEIKSQGGIAAVSSVPQMAAEFGPIAKDAGADIFVLQATVIAPKHISSRGNVLNIKEFCSMMEIPVIVGNTVGFSSTIGLMRQGASAVLIGVGPGAACTTRGVLGIGVPQATAISEAAAARDMFFNETGKYIPIIADGGMVNSGDMIKALAVGADAVMIGSPIARAQEAPGMGFHWGMATPNAVLPRGTRIRVGTVGTLKEILVGPARFDYGCHNIAGAMVLSLATLGVKTIRELHNVEVIVAPSLLTEGKVYQKAQKLGMGK</sequence>
<dbReference type="InterPro" id="IPR005992">
    <property type="entry name" value="IMP_DH-rel2"/>
</dbReference>
<dbReference type="Gene3D" id="3.20.20.70">
    <property type="entry name" value="Aldolase class I"/>
    <property type="match status" value="1"/>
</dbReference>
<feature type="domain" description="IMP dehydrogenase/GMP reductase" evidence="4">
    <location>
        <begin position="14"/>
        <end position="294"/>
    </location>
</feature>
<comment type="similarity">
    <text evidence="1">Belongs to the IMPDH/GMPR family.</text>
</comment>
<keyword evidence="3" id="KW-0520">NAD</keyword>
<protein>
    <submittedName>
        <fullName evidence="5">GuaB3 family IMP dehydrogenase-related protein</fullName>
    </submittedName>
</protein>
<accession>A0A7C5KAZ6</accession>
<dbReference type="InterPro" id="IPR013785">
    <property type="entry name" value="Aldolase_TIM"/>
</dbReference>
<dbReference type="GO" id="GO:0003938">
    <property type="term" value="F:IMP dehydrogenase activity"/>
    <property type="evidence" value="ECO:0007669"/>
    <property type="project" value="InterPro"/>
</dbReference>
<dbReference type="Pfam" id="PF00478">
    <property type="entry name" value="IMPDH"/>
    <property type="match status" value="1"/>
</dbReference>
<evidence type="ECO:0000256" key="2">
    <source>
        <dbReference type="ARBA" id="ARBA00023002"/>
    </source>
</evidence>
<dbReference type="EMBL" id="DRUY01000086">
    <property type="protein sequence ID" value="HHI65416.1"/>
    <property type="molecule type" value="Genomic_DNA"/>
</dbReference>
<evidence type="ECO:0000256" key="3">
    <source>
        <dbReference type="ARBA" id="ARBA00023027"/>
    </source>
</evidence>
<evidence type="ECO:0000313" key="5">
    <source>
        <dbReference type="EMBL" id="HHI65416.1"/>
    </source>
</evidence>
<evidence type="ECO:0000259" key="4">
    <source>
        <dbReference type="Pfam" id="PF00478"/>
    </source>
</evidence>
<proteinExistence type="inferred from homology"/>
<dbReference type="SMART" id="SM01240">
    <property type="entry name" value="IMPDH"/>
    <property type="match status" value="1"/>
</dbReference>
<dbReference type="InterPro" id="IPR005990">
    <property type="entry name" value="IMP_DH"/>
</dbReference>
<dbReference type="PANTHER" id="PTHR11911">
    <property type="entry name" value="INOSINE-5-MONOPHOSPHATE DEHYDROGENASE RELATED"/>
    <property type="match status" value="1"/>
</dbReference>
<dbReference type="InterPro" id="IPR001093">
    <property type="entry name" value="IMP_DH_GMPRt"/>
</dbReference>
<comment type="caution">
    <text evidence="5">The sequence shown here is derived from an EMBL/GenBank/DDBJ whole genome shotgun (WGS) entry which is preliminary data.</text>
</comment>
<organism evidence="5">
    <name type="scientific">Thermodesulfobium narugense</name>
    <dbReference type="NCBI Taxonomy" id="184064"/>
    <lineage>
        <taxon>Bacteria</taxon>
        <taxon>Pseudomonadati</taxon>
        <taxon>Thermodesulfobiota</taxon>
        <taxon>Thermodesulfobiia</taxon>
        <taxon>Thermodesulfobiales</taxon>
        <taxon>Thermodesulfobiaceae</taxon>
        <taxon>Thermodesulfobium</taxon>
    </lineage>
</organism>
<reference evidence="5" key="1">
    <citation type="journal article" date="2020" name="mSystems">
        <title>Genome- and Community-Level Interaction Insights into Carbon Utilization and Element Cycling Functions of Hydrothermarchaeota in Hydrothermal Sediment.</title>
        <authorList>
            <person name="Zhou Z."/>
            <person name="Liu Y."/>
            <person name="Xu W."/>
            <person name="Pan J."/>
            <person name="Luo Z.H."/>
            <person name="Li M."/>
        </authorList>
    </citation>
    <scope>NUCLEOTIDE SEQUENCE [LARGE SCALE GENOMIC DNA]</scope>
    <source>
        <strain evidence="5">SpSt-1019</strain>
    </source>
</reference>
<gene>
    <name evidence="5" type="ORF">ENL70_02560</name>
</gene>